<feature type="transmembrane region" description="Helical" evidence="1">
    <location>
        <begin position="6"/>
        <end position="23"/>
    </location>
</feature>
<sequence length="130" mass="14835">MEWTNIASTVLASGALLLSYLTWRRQNRLDDAGKVDLRLQEVKHPEYALINKGSETAWFIEFDLNSAARFHFSDTGPTGLDPGGTWDFKIRNHESPNEKLPSVRCSWRQKGLLGTTTERSRFIVVERPNT</sequence>
<dbReference type="RefSeq" id="WP_263127523.1">
    <property type="nucleotide sequence ID" value="NZ_CP106856.1"/>
</dbReference>
<accession>A0ABY6FQU2</accession>
<organism evidence="2 3">
    <name type="scientific">Arthrobacter koreensis</name>
    <dbReference type="NCBI Taxonomy" id="199136"/>
    <lineage>
        <taxon>Bacteria</taxon>
        <taxon>Bacillati</taxon>
        <taxon>Actinomycetota</taxon>
        <taxon>Actinomycetes</taxon>
        <taxon>Micrococcales</taxon>
        <taxon>Micrococcaceae</taxon>
        <taxon>Arthrobacter</taxon>
    </lineage>
</organism>
<dbReference type="Proteomes" id="UP001063368">
    <property type="component" value="Chromosome"/>
</dbReference>
<evidence type="ECO:0000313" key="3">
    <source>
        <dbReference type="Proteomes" id="UP001063368"/>
    </source>
</evidence>
<keyword evidence="1" id="KW-0472">Membrane</keyword>
<reference evidence="2" key="1">
    <citation type="submission" date="2022-09" db="EMBL/GenBank/DDBJ databases">
        <authorList>
            <person name="Li D."/>
            <person name="Cheng J."/>
            <person name="Li Y."/>
        </authorList>
    </citation>
    <scope>NUCLEOTIDE SEQUENCE</scope>
    <source>
        <strain evidence="2">DL</strain>
    </source>
</reference>
<evidence type="ECO:0000313" key="2">
    <source>
        <dbReference type="EMBL" id="UYB35518.1"/>
    </source>
</evidence>
<protein>
    <submittedName>
        <fullName evidence="2">Uncharacterized protein</fullName>
    </submittedName>
</protein>
<gene>
    <name evidence="2" type="ORF">N9A08_12920</name>
</gene>
<keyword evidence="1" id="KW-0812">Transmembrane</keyword>
<name>A0ABY6FQU2_9MICC</name>
<evidence type="ECO:0000256" key="1">
    <source>
        <dbReference type="SAM" id="Phobius"/>
    </source>
</evidence>
<proteinExistence type="predicted"/>
<dbReference type="EMBL" id="CP106856">
    <property type="protein sequence ID" value="UYB35518.1"/>
    <property type="molecule type" value="Genomic_DNA"/>
</dbReference>
<keyword evidence="1" id="KW-1133">Transmembrane helix</keyword>
<keyword evidence="3" id="KW-1185">Reference proteome</keyword>